<organism evidence="3 4">
    <name type="scientific">Phytohabitans suffuscus</name>
    <dbReference type="NCBI Taxonomy" id="624315"/>
    <lineage>
        <taxon>Bacteria</taxon>
        <taxon>Bacillati</taxon>
        <taxon>Actinomycetota</taxon>
        <taxon>Actinomycetes</taxon>
        <taxon>Micromonosporales</taxon>
        <taxon>Micromonosporaceae</taxon>
    </lineage>
</organism>
<dbReference type="GO" id="GO:0003824">
    <property type="term" value="F:catalytic activity"/>
    <property type="evidence" value="ECO:0007669"/>
    <property type="project" value="InterPro"/>
</dbReference>
<evidence type="ECO:0000313" key="3">
    <source>
        <dbReference type="EMBL" id="BCB88240.1"/>
    </source>
</evidence>
<name>A0A6F8YQ30_9ACTN</name>
<dbReference type="Gene3D" id="3.90.850.10">
    <property type="entry name" value="Fumarylacetoacetase-like, C-terminal domain"/>
    <property type="match status" value="1"/>
</dbReference>
<dbReference type="KEGG" id="psuu:Psuf_055530"/>
<dbReference type="InterPro" id="IPR036663">
    <property type="entry name" value="Fumarylacetoacetase_C_sf"/>
</dbReference>
<dbReference type="InterPro" id="IPR011234">
    <property type="entry name" value="Fumarylacetoacetase-like_C"/>
</dbReference>
<dbReference type="EMBL" id="AP022871">
    <property type="protein sequence ID" value="BCB88240.1"/>
    <property type="molecule type" value="Genomic_DNA"/>
</dbReference>
<proteinExistence type="predicted"/>
<accession>A0A6F8YQ30</accession>
<keyword evidence="4" id="KW-1185">Reference proteome</keyword>
<reference evidence="3 4" key="1">
    <citation type="submission" date="2020-03" db="EMBL/GenBank/DDBJ databases">
        <title>Whole genome shotgun sequence of Phytohabitans suffuscus NBRC 105367.</title>
        <authorList>
            <person name="Komaki H."/>
            <person name="Tamura T."/>
        </authorList>
    </citation>
    <scope>NUCLEOTIDE SEQUENCE [LARGE SCALE GENOMIC DNA]</scope>
    <source>
        <strain evidence="3 4">NBRC 105367</strain>
    </source>
</reference>
<dbReference type="Proteomes" id="UP000503011">
    <property type="component" value="Chromosome"/>
</dbReference>
<keyword evidence="1" id="KW-0479">Metal-binding</keyword>
<feature type="domain" description="Fumarylacetoacetase-like C-terminal" evidence="2">
    <location>
        <begin position="4"/>
        <end position="188"/>
    </location>
</feature>
<dbReference type="AlphaFoldDB" id="A0A6F8YQ30"/>
<dbReference type="GO" id="GO:0046872">
    <property type="term" value="F:metal ion binding"/>
    <property type="evidence" value="ECO:0007669"/>
    <property type="project" value="UniProtKB-KW"/>
</dbReference>
<reference evidence="3 4" key="2">
    <citation type="submission" date="2020-03" db="EMBL/GenBank/DDBJ databases">
        <authorList>
            <person name="Ichikawa N."/>
            <person name="Kimura A."/>
            <person name="Kitahashi Y."/>
            <person name="Uohara A."/>
        </authorList>
    </citation>
    <scope>NUCLEOTIDE SEQUENCE [LARGE SCALE GENOMIC DNA]</scope>
    <source>
        <strain evidence="3 4">NBRC 105367</strain>
    </source>
</reference>
<protein>
    <recommendedName>
        <fullName evidence="2">Fumarylacetoacetase-like C-terminal domain-containing protein</fullName>
    </recommendedName>
</protein>
<dbReference type="PANTHER" id="PTHR11820">
    <property type="entry name" value="ACYLPYRUVASE"/>
    <property type="match status" value="1"/>
</dbReference>
<gene>
    <name evidence="3" type="ORF">Psuf_055530</name>
</gene>
<evidence type="ECO:0000259" key="2">
    <source>
        <dbReference type="Pfam" id="PF01557"/>
    </source>
</evidence>
<dbReference type="Pfam" id="PF01557">
    <property type="entry name" value="FAA_hydrolase"/>
    <property type="match status" value="1"/>
</dbReference>
<sequence length="224" mass="23342">MHLNYRSRAAQRGKVPRFPSYFFKPPSALAPPGVLERPAGTELLGFEGEIALVIGTRAVAVAPGDGWRHVAAVTAANDFGVYDLRAADAGSNVRSKGADGFLPIGPVLLGARDVAPDGLRLRTWLNGDLVQQASSADLLFDFGFLVADLSQTLTLEPGDIVLTGTPAGASVAVPGDLVEVEVDAGALTSGRLATRIAEGARGYRIGARPATDPELARLAWGTDD</sequence>
<dbReference type="SUPFAM" id="SSF56529">
    <property type="entry name" value="FAH"/>
    <property type="match status" value="1"/>
</dbReference>
<evidence type="ECO:0000313" key="4">
    <source>
        <dbReference type="Proteomes" id="UP000503011"/>
    </source>
</evidence>
<evidence type="ECO:0000256" key="1">
    <source>
        <dbReference type="ARBA" id="ARBA00022723"/>
    </source>
</evidence>